<accession>A0A0L8FXS6</accession>
<sequence length="101" mass="11306">MNKYWVHATDCTKVDACYVHAAVSTTVGAKYLKAAALAVVLYIYATVCWCYKHSTGCTTADDMYMQVAPSVATLQLCTCNWSYFNWRYVHATICTILKVIS</sequence>
<proteinExistence type="predicted"/>
<dbReference type="EMBL" id="KQ425656">
    <property type="protein sequence ID" value="KOF69140.1"/>
    <property type="molecule type" value="Genomic_DNA"/>
</dbReference>
<gene>
    <name evidence="1" type="ORF">OCBIM_22005589mg</name>
</gene>
<reference evidence="1" key="1">
    <citation type="submission" date="2015-07" db="EMBL/GenBank/DDBJ databases">
        <title>MeaNS - Measles Nucleotide Surveillance Program.</title>
        <authorList>
            <person name="Tran T."/>
            <person name="Druce J."/>
        </authorList>
    </citation>
    <scope>NUCLEOTIDE SEQUENCE</scope>
    <source>
        <strain evidence="1">UCB-OBI-ISO-001</strain>
        <tissue evidence="1">Gonad</tissue>
    </source>
</reference>
<name>A0A0L8FXS6_OCTBM</name>
<protein>
    <submittedName>
        <fullName evidence="1">Uncharacterized protein</fullName>
    </submittedName>
</protein>
<evidence type="ECO:0000313" key="1">
    <source>
        <dbReference type="EMBL" id="KOF69140.1"/>
    </source>
</evidence>
<organism evidence="1">
    <name type="scientific">Octopus bimaculoides</name>
    <name type="common">California two-spotted octopus</name>
    <dbReference type="NCBI Taxonomy" id="37653"/>
    <lineage>
        <taxon>Eukaryota</taxon>
        <taxon>Metazoa</taxon>
        <taxon>Spiralia</taxon>
        <taxon>Lophotrochozoa</taxon>
        <taxon>Mollusca</taxon>
        <taxon>Cephalopoda</taxon>
        <taxon>Coleoidea</taxon>
        <taxon>Octopodiformes</taxon>
        <taxon>Octopoda</taxon>
        <taxon>Incirrata</taxon>
        <taxon>Octopodidae</taxon>
        <taxon>Octopus</taxon>
    </lineage>
</organism>
<dbReference type="AlphaFoldDB" id="A0A0L8FXS6"/>